<dbReference type="InterPro" id="IPR011419">
    <property type="entry name" value="ATP12_ATP_synth-F1-assembly"/>
</dbReference>
<accession>A0A844Z037</accession>
<sequence>MKRFWKDVTVAPADGGWQVQLDARRVKTQGGTPQVVPSEALAEMLAAEWRDQPEEVDPTRFAHRDMADYALDVVTADPADVVAKLLRYAETDTLCYRADPDEPLYQRQRALWEPLVTAAEERLRISFVRVSGVMHRPQKAATLAALQAHVERLDPFTLAALETLTTISASLITGLAALEAGADSVALYAAAHAEEDWQAELWGQDWEAQERRDRRLAAFTRAAEFAVAVRA</sequence>
<dbReference type="InterPro" id="IPR042272">
    <property type="entry name" value="ATP12_ATP_synth-F1-assembly_N"/>
</dbReference>
<evidence type="ECO:0000256" key="1">
    <source>
        <dbReference type="ARBA" id="ARBA00008231"/>
    </source>
</evidence>
<dbReference type="PANTHER" id="PTHR21013:SF10">
    <property type="entry name" value="ATP SYNTHASE MITOCHONDRIAL F1 COMPLEX ASSEMBLY FACTOR 2"/>
    <property type="match status" value="1"/>
</dbReference>
<dbReference type="EMBL" id="WTYV01000006">
    <property type="protein sequence ID" value="MXO72708.1"/>
    <property type="molecule type" value="Genomic_DNA"/>
</dbReference>
<keyword evidence="3" id="KW-0143">Chaperone</keyword>
<dbReference type="OrthoDB" id="9797825at2"/>
<organism evidence="4 5">
    <name type="scientific">Alteraurantiacibacter buctensis</name>
    <dbReference type="NCBI Taxonomy" id="1503981"/>
    <lineage>
        <taxon>Bacteria</taxon>
        <taxon>Pseudomonadati</taxon>
        <taxon>Pseudomonadota</taxon>
        <taxon>Alphaproteobacteria</taxon>
        <taxon>Sphingomonadales</taxon>
        <taxon>Erythrobacteraceae</taxon>
        <taxon>Alteraurantiacibacter</taxon>
    </lineage>
</organism>
<evidence type="ECO:0000256" key="2">
    <source>
        <dbReference type="ARBA" id="ARBA00022946"/>
    </source>
</evidence>
<evidence type="ECO:0000256" key="3">
    <source>
        <dbReference type="ARBA" id="ARBA00023186"/>
    </source>
</evidence>
<gene>
    <name evidence="4" type="ORF">GRI99_13830</name>
</gene>
<name>A0A844Z037_9SPHN</name>
<dbReference type="Pfam" id="PF07542">
    <property type="entry name" value="ATP12"/>
    <property type="match status" value="1"/>
</dbReference>
<keyword evidence="2" id="KW-0809">Transit peptide</keyword>
<dbReference type="GO" id="GO:0043461">
    <property type="term" value="P:proton-transporting ATP synthase complex assembly"/>
    <property type="evidence" value="ECO:0007669"/>
    <property type="project" value="InterPro"/>
</dbReference>
<dbReference type="InterPro" id="IPR023335">
    <property type="entry name" value="ATP12_ortho_dom_sf"/>
</dbReference>
<dbReference type="SUPFAM" id="SSF160909">
    <property type="entry name" value="ATP12-like"/>
    <property type="match status" value="1"/>
</dbReference>
<comment type="similarity">
    <text evidence="1">Belongs to the ATP12 family.</text>
</comment>
<dbReference type="Gene3D" id="3.30.2180.10">
    <property type="entry name" value="ATP12-like"/>
    <property type="match status" value="1"/>
</dbReference>
<keyword evidence="5" id="KW-1185">Reference proteome</keyword>
<evidence type="ECO:0000313" key="4">
    <source>
        <dbReference type="EMBL" id="MXO72708.1"/>
    </source>
</evidence>
<proteinExistence type="inferred from homology"/>
<protein>
    <submittedName>
        <fullName evidence="4">Molecular chaperone</fullName>
    </submittedName>
</protein>
<dbReference type="Gene3D" id="1.10.3580.10">
    <property type="entry name" value="ATP12 ATPase"/>
    <property type="match status" value="1"/>
</dbReference>
<dbReference type="PANTHER" id="PTHR21013">
    <property type="entry name" value="ATP SYNTHASE MITOCHONDRIAL F1 COMPLEX ASSEMBLY FACTOR 2/ATP12 PROTEIN, MITOCHONDRIAL PRECURSOR"/>
    <property type="match status" value="1"/>
</dbReference>
<evidence type="ECO:0000313" key="5">
    <source>
        <dbReference type="Proteomes" id="UP000466966"/>
    </source>
</evidence>
<dbReference type="RefSeq" id="WP_160772649.1">
    <property type="nucleotide sequence ID" value="NZ_WTYV01000006.1"/>
</dbReference>
<comment type="caution">
    <text evidence="4">The sequence shown here is derived from an EMBL/GenBank/DDBJ whole genome shotgun (WGS) entry which is preliminary data.</text>
</comment>
<reference evidence="4 5" key="1">
    <citation type="submission" date="2019-12" db="EMBL/GenBank/DDBJ databases">
        <title>Genomic-based taxomic classification of the family Erythrobacteraceae.</title>
        <authorList>
            <person name="Xu L."/>
        </authorList>
    </citation>
    <scope>NUCLEOTIDE SEQUENCE [LARGE SCALE GENOMIC DNA]</scope>
    <source>
        <strain evidence="4 5">M0322</strain>
    </source>
</reference>
<dbReference type="AlphaFoldDB" id="A0A844Z037"/>
<dbReference type="Proteomes" id="UP000466966">
    <property type="component" value="Unassembled WGS sequence"/>
</dbReference>